<dbReference type="PRINTS" id="PR01033">
    <property type="entry name" value="PHYTOCHROME"/>
</dbReference>
<dbReference type="InterPro" id="IPR043128">
    <property type="entry name" value="Rev_trsase/Diguanyl_cyclase"/>
</dbReference>
<dbReference type="PANTHER" id="PTHR45138:SF9">
    <property type="entry name" value="DIGUANYLATE CYCLASE DGCM-RELATED"/>
    <property type="match status" value="1"/>
</dbReference>
<dbReference type="EMBL" id="JBCLVG010000001">
    <property type="protein sequence ID" value="MEN1945070.1"/>
    <property type="molecule type" value="Genomic_DNA"/>
</dbReference>
<evidence type="ECO:0000256" key="2">
    <source>
        <dbReference type="ARBA" id="ARBA00022606"/>
    </source>
</evidence>
<keyword evidence="7" id="KW-0548">Nucleotidyltransferase</keyword>
<dbReference type="InterPro" id="IPR050469">
    <property type="entry name" value="Diguanylate_Cyclase"/>
</dbReference>
<evidence type="ECO:0000313" key="7">
    <source>
        <dbReference type="EMBL" id="MEN1945070.1"/>
    </source>
</evidence>
<dbReference type="InterPro" id="IPR035965">
    <property type="entry name" value="PAS-like_dom_sf"/>
</dbReference>
<dbReference type="SMART" id="SM00267">
    <property type="entry name" value="GGDEF"/>
    <property type="match status" value="1"/>
</dbReference>
<dbReference type="PROSITE" id="PS50046">
    <property type="entry name" value="PHYTOCHROME_2"/>
    <property type="match status" value="1"/>
</dbReference>
<reference evidence="7 8" key="1">
    <citation type="submission" date="2024-03" db="EMBL/GenBank/DDBJ databases">
        <title>YIM 134122 draft genome.</title>
        <authorList>
            <person name="Zuo S."/>
            <person name="Xiong L."/>
        </authorList>
    </citation>
    <scope>NUCLEOTIDE SEQUENCE [LARGE SCALE GENOMIC DNA]</scope>
    <source>
        <strain evidence="7 8">YIM 134122</strain>
    </source>
</reference>
<name>A0ABU9W070_9MICO</name>
<dbReference type="Pfam" id="PF08446">
    <property type="entry name" value="PAS_2"/>
    <property type="match status" value="1"/>
</dbReference>
<organism evidence="7 8">
    <name type="scientific">Leifsonia stereocauli</name>
    <dbReference type="NCBI Taxonomy" id="3134136"/>
    <lineage>
        <taxon>Bacteria</taxon>
        <taxon>Bacillati</taxon>
        <taxon>Actinomycetota</taxon>
        <taxon>Actinomycetes</taxon>
        <taxon>Micrococcales</taxon>
        <taxon>Microbacteriaceae</taxon>
        <taxon>Leifsonia</taxon>
    </lineage>
</organism>
<dbReference type="InterPro" id="IPR029787">
    <property type="entry name" value="Nucleotide_cyclase"/>
</dbReference>
<dbReference type="CDD" id="cd01949">
    <property type="entry name" value="GGDEF"/>
    <property type="match status" value="1"/>
</dbReference>
<evidence type="ECO:0000313" key="8">
    <source>
        <dbReference type="Proteomes" id="UP001425155"/>
    </source>
</evidence>
<dbReference type="InterPro" id="IPR001294">
    <property type="entry name" value="Phytochrome"/>
</dbReference>
<gene>
    <name evidence="7" type="ORF">WJX64_00765</name>
</gene>
<evidence type="ECO:0000256" key="4">
    <source>
        <dbReference type="ARBA" id="ARBA00023170"/>
    </source>
</evidence>
<dbReference type="Pfam" id="PF00990">
    <property type="entry name" value="GGDEF"/>
    <property type="match status" value="1"/>
</dbReference>
<evidence type="ECO:0000256" key="3">
    <source>
        <dbReference type="ARBA" id="ARBA00022991"/>
    </source>
</evidence>
<dbReference type="InterPro" id="IPR016132">
    <property type="entry name" value="Phyto_chromo_attachment"/>
</dbReference>
<dbReference type="InterPro" id="IPR043150">
    <property type="entry name" value="Phytochrome_PHY_sf"/>
</dbReference>
<accession>A0ABU9W070</accession>
<keyword evidence="3" id="KW-0157">Chromophore</keyword>
<proteinExistence type="predicted"/>
<protein>
    <submittedName>
        <fullName evidence="7">Diguanylate cyclase</fullName>
        <ecNumber evidence="7">2.7.7.65</ecNumber>
    </submittedName>
</protein>
<dbReference type="InterPro" id="IPR013515">
    <property type="entry name" value="Phytochrome_cen-reg"/>
</dbReference>
<dbReference type="SUPFAM" id="SSF55785">
    <property type="entry name" value="PYP-like sensor domain (PAS domain)"/>
    <property type="match status" value="1"/>
</dbReference>
<comment type="caution">
    <text evidence="7">The sequence shown here is derived from an EMBL/GenBank/DDBJ whole genome shotgun (WGS) entry which is preliminary data.</text>
</comment>
<keyword evidence="2" id="KW-0716">Sensory transduction</keyword>
<dbReference type="Pfam" id="PF01590">
    <property type="entry name" value="GAF"/>
    <property type="match status" value="1"/>
</dbReference>
<keyword evidence="4" id="KW-0675">Receptor</keyword>
<dbReference type="Gene3D" id="3.30.450.20">
    <property type="entry name" value="PAS domain"/>
    <property type="match status" value="1"/>
</dbReference>
<dbReference type="InterPro" id="IPR029016">
    <property type="entry name" value="GAF-like_dom_sf"/>
</dbReference>
<evidence type="ECO:0000256" key="1">
    <source>
        <dbReference type="ARBA" id="ARBA00022543"/>
    </source>
</evidence>
<sequence length="642" mass="69788">MDPAELAIDPDELRRLAECAKEPIRTPGVIQSHGTLLGVDAATQVVVVASENARGWLGRPFADLENPELQEAVRSGRAIDPVRVVWEGSPTDAIVHQVDDLTIVELEALPQDEYARTAVVTAINRLTTVASVADLRQQAAAEIRRVTGFDRVMIYHFHEDGHGEVVADDSVPELESLLGHHFPSSDIPPQARDLYVTKVGRAIASTSSPTIPLLAISEELRTVDLSNAELRGVSPYHLQYMRNMGQASTFSLSLVEDGRLVGMVTCAHRTERRLPVLLRRALEVLAAQITMQFASMREIARLRHLVEVRERRTELLAPLYASDDIPSALLRGPQTVLDLVPADGVLVRIGGTSRVAGDVPPLDDVTRVLELLSGQAFASEGLEADRPDLSAMLPSTAGLLVVPLAGPDDTLVFFRGEVAREISWLGDLGTENRPSDLSPRTSFSTWKGIVRGRSEPWGTVIQDALELGHELEVVMERRAEAQLAELAMRDALTGLHNRRYLAHRLADGSPLGLGGRALLFVDLDDFKSVNDVHGHDVGDAVILEVARRLVTHSREHDAVVRLGGDEFVVLLDVVDDDDVHAIADRLVAAIAEPIVTDRMTLTITGSCGIVVAGPGEAHDRLLDAADAAMYRAKRAGRNRVSS</sequence>
<dbReference type="Proteomes" id="UP001425155">
    <property type="component" value="Unassembled WGS sequence"/>
</dbReference>
<evidence type="ECO:0000259" key="6">
    <source>
        <dbReference type="PROSITE" id="PS50887"/>
    </source>
</evidence>
<dbReference type="PROSITE" id="PS50887">
    <property type="entry name" value="GGDEF"/>
    <property type="match status" value="1"/>
</dbReference>
<dbReference type="RefSeq" id="WP_342110845.1">
    <property type="nucleotide sequence ID" value="NZ_JBCAUN010000001.1"/>
</dbReference>
<dbReference type="Pfam" id="PF00360">
    <property type="entry name" value="PHY"/>
    <property type="match status" value="1"/>
</dbReference>
<keyword evidence="8" id="KW-1185">Reference proteome</keyword>
<dbReference type="EC" id="2.7.7.65" evidence="7"/>
<dbReference type="Gene3D" id="3.30.450.40">
    <property type="match status" value="1"/>
</dbReference>
<dbReference type="InterPro" id="IPR003018">
    <property type="entry name" value="GAF"/>
</dbReference>
<keyword evidence="1" id="KW-0600">Photoreceptor protein</keyword>
<dbReference type="NCBIfam" id="TIGR00254">
    <property type="entry name" value="GGDEF"/>
    <property type="match status" value="1"/>
</dbReference>
<feature type="domain" description="Phytochrome chromophore attachment site" evidence="5">
    <location>
        <begin position="131"/>
        <end position="287"/>
    </location>
</feature>
<dbReference type="SUPFAM" id="SSF55781">
    <property type="entry name" value="GAF domain-like"/>
    <property type="match status" value="2"/>
</dbReference>
<evidence type="ECO:0000259" key="5">
    <source>
        <dbReference type="PROSITE" id="PS50046"/>
    </source>
</evidence>
<dbReference type="Gene3D" id="3.30.450.270">
    <property type="match status" value="1"/>
</dbReference>
<dbReference type="InterPro" id="IPR013654">
    <property type="entry name" value="PAS_2"/>
</dbReference>
<dbReference type="Gene3D" id="3.30.70.270">
    <property type="match status" value="1"/>
</dbReference>
<dbReference type="SMART" id="SM00065">
    <property type="entry name" value="GAF"/>
    <property type="match status" value="1"/>
</dbReference>
<feature type="domain" description="GGDEF" evidence="6">
    <location>
        <begin position="514"/>
        <end position="642"/>
    </location>
</feature>
<dbReference type="GO" id="GO:0052621">
    <property type="term" value="F:diguanylate cyclase activity"/>
    <property type="evidence" value="ECO:0007669"/>
    <property type="project" value="UniProtKB-EC"/>
</dbReference>
<keyword evidence="7" id="KW-0808">Transferase</keyword>
<dbReference type="PANTHER" id="PTHR45138">
    <property type="entry name" value="REGULATORY COMPONENTS OF SENSORY TRANSDUCTION SYSTEM"/>
    <property type="match status" value="1"/>
</dbReference>
<dbReference type="InterPro" id="IPR000160">
    <property type="entry name" value="GGDEF_dom"/>
</dbReference>
<dbReference type="SUPFAM" id="SSF55073">
    <property type="entry name" value="Nucleotide cyclase"/>
    <property type="match status" value="1"/>
</dbReference>